<name>A0A0S2M1N1_9MICC</name>
<feature type="transmembrane region" description="Helical" evidence="1">
    <location>
        <begin position="125"/>
        <end position="146"/>
    </location>
</feature>
<feature type="transmembrane region" description="Helical" evidence="1">
    <location>
        <begin position="84"/>
        <end position="105"/>
    </location>
</feature>
<evidence type="ECO:0000256" key="1">
    <source>
        <dbReference type="SAM" id="Phobius"/>
    </source>
</evidence>
<organism evidence="2 3">
    <name type="scientific">Arthrobacter alpinus</name>
    <dbReference type="NCBI Taxonomy" id="656366"/>
    <lineage>
        <taxon>Bacteria</taxon>
        <taxon>Bacillati</taxon>
        <taxon>Actinomycetota</taxon>
        <taxon>Actinomycetes</taxon>
        <taxon>Micrococcales</taxon>
        <taxon>Micrococcaceae</taxon>
        <taxon>Arthrobacter</taxon>
    </lineage>
</organism>
<dbReference type="EMBL" id="CP013200">
    <property type="protein sequence ID" value="ALO67319.1"/>
    <property type="molecule type" value="Genomic_DNA"/>
</dbReference>
<sequence>MLLFAVTGPVLAKYTPELLGAVAGSQFASLQLPEPTVFDSYGQWIKNLSQIVIFALIIIYGGIVSAERRSGTAVLMLTKPVSRATFIVVKAVVHASFLVVLLAGGTLTTWGLTAVVFGTAPGRSLWSAALLWLVIAIVFLSLMTLFSVLIPSAAGAAGAGLGAFMVLSIGAVWKPVSDHSPAGILERAAALASGAGIDFPLWPLISSIALSVSAVFLAAILFRRQEL</sequence>
<keyword evidence="1" id="KW-1133">Transmembrane helix</keyword>
<evidence type="ECO:0000313" key="3">
    <source>
        <dbReference type="Proteomes" id="UP000059574"/>
    </source>
</evidence>
<reference evidence="3" key="1">
    <citation type="submission" date="2015-11" db="EMBL/GenBank/DDBJ databases">
        <authorList>
            <person name="Kumar R."/>
            <person name="Singh D."/>
            <person name="Swarnkar M.K."/>
            <person name="Singh A.K."/>
            <person name="Kumar S."/>
        </authorList>
    </citation>
    <scope>NUCLEOTIDE SEQUENCE [LARGE SCALE GENOMIC DNA]</scope>
    <source>
        <strain evidence="3">ERGS4:06</strain>
    </source>
</reference>
<dbReference type="Proteomes" id="UP000059574">
    <property type="component" value="Chromosome"/>
</dbReference>
<keyword evidence="1" id="KW-0472">Membrane</keyword>
<evidence type="ECO:0008006" key="4">
    <source>
        <dbReference type="Google" id="ProtNLM"/>
    </source>
</evidence>
<evidence type="ECO:0000313" key="2">
    <source>
        <dbReference type="EMBL" id="ALO67319.1"/>
    </source>
</evidence>
<feature type="transmembrane region" description="Helical" evidence="1">
    <location>
        <begin position="44"/>
        <end position="63"/>
    </location>
</feature>
<protein>
    <recommendedName>
        <fullName evidence="4">ABC transporter permease</fullName>
    </recommendedName>
</protein>
<dbReference type="Pfam" id="PF12679">
    <property type="entry name" value="ABC2_membrane_2"/>
    <property type="match status" value="1"/>
</dbReference>
<keyword evidence="1" id="KW-0812">Transmembrane</keyword>
<feature type="transmembrane region" description="Helical" evidence="1">
    <location>
        <begin position="153"/>
        <end position="173"/>
    </location>
</feature>
<accession>A0A0S2M1N1</accession>
<dbReference type="GO" id="GO:0140359">
    <property type="term" value="F:ABC-type transporter activity"/>
    <property type="evidence" value="ECO:0007669"/>
    <property type="project" value="InterPro"/>
</dbReference>
<dbReference type="AlphaFoldDB" id="A0A0S2M1N1"/>
<dbReference type="GO" id="GO:0005886">
    <property type="term" value="C:plasma membrane"/>
    <property type="evidence" value="ECO:0007669"/>
    <property type="project" value="UniProtKB-SubCell"/>
</dbReference>
<feature type="transmembrane region" description="Helical" evidence="1">
    <location>
        <begin position="201"/>
        <end position="222"/>
    </location>
</feature>
<proteinExistence type="predicted"/>
<gene>
    <name evidence="2" type="ORF">AS189_13445</name>
</gene>
<reference evidence="2 3" key="2">
    <citation type="journal article" date="2016" name="J. Biotechnol.">
        <title>Complete genome sequence of Arthrobacter alpinus ERGS4:06, a yellow pigmented bacterium tolerant to cold and radiations isolated from Sikkim Himalaya.</title>
        <authorList>
            <person name="Kumar R."/>
            <person name="Singh D."/>
            <person name="Swarnkar M.K."/>
            <person name="Singh A.K."/>
            <person name="Kumar S."/>
        </authorList>
    </citation>
    <scope>NUCLEOTIDE SEQUENCE [LARGE SCALE GENOMIC DNA]</scope>
    <source>
        <strain evidence="2 3">ERGS4:06</strain>
    </source>
</reference>